<dbReference type="Pfam" id="PF09471">
    <property type="entry name" value="Peptidase_M64"/>
    <property type="match status" value="1"/>
</dbReference>
<evidence type="ECO:0008006" key="4">
    <source>
        <dbReference type="Google" id="ProtNLM"/>
    </source>
</evidence>
<reference evidence="3" key="1">
    <citation type="submission" date="2018-07" db="EMBL/GenBank/DDBJ databases">
        <title>Streptacidiphilus bronchialis DSM 106435 chromosome.</title>
        <authorList>
            <person name="Batra D."/>
            <person name="Gulvik C.A."/>
        </authorList>
    </citation>
    <scope>NUCLEOTIDE SEQUENCE [LARGE SCALE GENOMIC DNA]</scope>
    <source>
        <strain evidence="3">DSM 106435</strain>
    </source>
</reference>
<organism evidence="2 3">
    <name type="scientific">Peterkaempfera bronchialis</name>
    <dbReference type="NCBI Taxonomy" id="2126346"/>
    <lineage>
        <taxon>Bacteria</taxon>
        <taxon>Bacillati</taxon>
        <taxon>Actinomycetota</taxon>
        <taxon>Actinomycetes</taxon>
        <taxon>Kitasatosporales</taxon>
        <taxon>Streptomycetaceae</taxon>
        <taxon>Peterkaempfera</taxon>
    </lineage>
</organism>
<dbReference type="EMBL" id="CP031264">
    <property type="protein sequence ID" value="AXI78572.1"/>
    <property type="molecule type" value="Genomic_DNA"/>
</dbReference>
<dbReference type="InterPro" id="IPR019026">
    <property type="entry name" value="Peptidase_M64_IgA"/>
</dbReference>
<evidence type="ECO:0000313" key="2">
    <source>
        <dbReference type="EMBL" id="AXI78572.1"/>
    </source>
</evidence>
<dbReference type="RefSeq" id="WP_111488610.1">
    <property type="nucleotide sequence ID" value="NZ_CP031264.1"/>
</dbReference>
<dbReference type="InterPro" id="IPR024079">
    <property type="entry name" value="MetalloPept_cat_dom_sf"/>
</dbReference>
<dbReference type="GO" id="GO:0008237">
    <property type="term" value="F:metallopeptidase activity"/>
    <property type="evidence" value="ECO:0007669"/>
    <property type="project" value="InterPro"/>
</dbReference>
<gene>
    <name evidence="2" type="ORF">C7M71_015170</name>
</gene>
<keyword evidence="3" id="KW-1185">Reference proteome</keyword>
<protein>
    <recommendedName>
        <fullName evidence="4">IgA peptidase M64</fullName>
    </recommendedName>
</protein>
<sequence length="421" mass="45440">MPGSAGRQGRARAVLALLAVVALPVLLIGAEPLRPFGAAVRSPEPGSGRLVPPPTRGGEGDQGEGGGPGVDIRRTGDPRNRITLVLLGDGYTAGQLGLFREESDQAWRALMQIEPFRTYQRFFNIRRVEVVSPVPGIREQRAATRAVPSPLRMHFWCDGTARLLCVDEDEAERLAGPVPGPHYVIAIANSTRYGGAGGAGVTTLSGGSPEASRIIQHEMGHTLGDLGDEYDSAPADAGYPNLSTDDEEAMRRGRTKWWRWLGAASPDGGVVGAYRGGNGLFRPTRDSVMRTLGGDYNPPSQEAIIEALYRRVDPLDGVRPAAGEVSGRPLLRVRPVPLVGDRQLRISWQVDGHPVRPGSADGTWLDLAQLDLAGLGLRGPGLPGGRPVTVTATVRDTTDRVRDEEFRDRWMTRTVRWTVLR</sequence>
<name>A0A345SXW7_9ACTN</name>
<dbReference type="AlphaFoldDB" id="A0A345SXW7"/>
<dbReference type="Proteomes" id="UP000249340">
    <property type="component" value="Chromosome"/>
</dbReference>
<dbReference type="KEGG" id="stri:C7M71_015170"/>
<evidence type="ECO:0000256" key="1">
    <source>
        <dbReference type="SAM" id="MobiDB-lite"/>
    </source>
</evidence>
<dbReference type="Gene3D" id="3.40.390.10">
    <property type="entry name" value="Collagenase (Catalytic Domain)"/>
    <property type="match status" value="1"/>
</dbReference>
<accession>A0A345SXW7</accession>
<dbReference type="OrthoDB" id="4523226at2"/>
<feature type="region of interest" description="Disordered" evidence="1">
    <location>
        <begin position="38"/>
        <end position="76"/>
    </location>
</feature>
<proteinExistence type="predicted"/>
<evidence type="ECO:0000313" key="3">
    <source>
        <dbReference type="Proteomes" id="UP000249340"/>
    </source>
</evidence>